<feature type="domain" description="DUF2241" evidence="1">
    <location>
        <begin position="2"/>
        <end position="72"/>
    </location>
</feature>
<dbReference type="Pfam" id="PF10000">
    <property type="entry name" value="ACT_3"/>
    <property type="match status" value="1"/>
</dbReference>
<dbReference type="Gene3D" id="3.30.2130.10">
    <property type="entry name" value="VC0802-like"/>
    <property type="match status" value="1"/>
</dbReference>
<evidence type="ECO:0000313" key="2">
    <source>
        <dbReference type="EMBL" id="SFM39232.1"/>
    </source>
</evidence>
<dbReference type="STRING" id="39841.SAMN05660836_00029"/>
<accession>A0A1I4QGI8</accession>
<reference evidence="2 3" key="1">
    <citation type="submission" date="2016-10" db="EMBL/GenBank/DDBJ databases">
        <authorList>
            <person name="de Groot N.N."/>
        </authorList>
    </citation>
    <scope>NUCLEOTIDE SEQUENCE [LARGE SCALE GENOMIC DNA]</scope>
    <source>
        <strain evidence="2 3">DSM 9990</strain>
    </source>
</reference>
<dbReference type="PANTHER" id="PTHR39199:SF1">
    <property type="entry name" value="BLR5128 PROTEIN"/>
    <property type="match status" value="1"/>
</dbReference>
<dbReference type="RefSeq" id="WP_093392467.1">
    <property type="nucleotide sequence ID" value="NZ_FOUU01000001.1"/>
</dbReference>
<organism evidence="2 3">
    <name type="scientific">Thermodesulforhabdus norvegica</name>
    <dbReference type="NCBI Taxonomy" id="39841"/>
    <lineage>
        <taxon>Bacteria</taxon>
        <taxon>Pseudomonadati</taxon>
        <taxon>Thermodesulfobacteriota</taxon>
        <taxon>Syntrophobacteria</taxon>
        <taxon>Syntrophobacterales</taxon>
        <taxon>Thermodesulforhabdaceae</taxon>
        <taxon>Thermodesulforhabdus</taxon>
    </lineage>
</organism>
<dbReference type="EMBL" id="FOUU01000001">
    <property type="protein sequence ID" value="SFM39232.1"/>
    <property type="molecule type" value="Genomic_DNA"/>
</dbReference>
<evidence type="ECO:0000313" key="3">
    <source>
        <dbReference type="Proteomes" id="UP000199611"/>
    </source>
</evidence>
<dbReference type="InterPro" id="IPR018717">
    <property type="entry name" value="DUF2241"/>
</dbReference>
<protein>
    <recommendedName>
        <fullName evidence="1">DUF2241 domain-containing protein</fullName>
    </recommendedName>
</protein>
<proteinExistence type="predicted"/>
<sequence length="145" mass="15900">MSGEKDLIKLLKSMNPEPKSEEYVFISLKGAVYGDAPELKPTAMFMEDEGMTLVIPRSIADELGIAYESVFRCITLRVHSSLDAVGFSATIAGALAKRGISANIMAGYFHDHIFVPSERAEEALSILKELSETLKAQETRATNYP</sequence>
<dbReference type="OrthoDB" id="517867at2"/>
<dbReference type="PANTHER" id="PTHR39199">
    <property type="entry name" value="BLR5128 PROTEIN"/>
    <property type="match status" value="1"/>
</dbReference>
<evidence type="ECO:0000259" key="1">
    <source>
        <dbReference type="Pfam" id="PF10000"/>
    </source>
</evidence>
<gene>
    <name evidence="2" type="ORF">SAMN05660836_00029</name>
</gene>
<dbReference type="InterPro" id="IPR045865">
    <property type="entry name" value="ACT-like_dom_sf"/>
</dbReference>
<dbReference type="SUPFAM" id="SSF55021">
    <property type="entry name" value="ACT-like"/>
    <property type="match status" value="2"/>
</dbReference>
<dbReference type="AlphaFoldDB" id="A0A1I4QGI8"/>
<dbReference type="Proteomes" id="UP000199611">
    <property type="component" value="Unassembled WGS sequence"/>
</dbReference>
<keyword evidence="3" id="KW-1185">Reference proteome</keyword>
<name>A0A1I4QGI8_9BACT</name>